<dbReference type="Gene3D" id="2.40.50.90">
    <property type="match status" value="1"/>
</dbReference>
<dbReference type="RefSeq" id="WP_103790096.1">
    <property type="nucleotide sequence ID" value="NZ_PQVF01000011.1"/>
</dbReference>
<dbReference type="EMBL" id="PQVF01000011">
    <property type="protein sequence ID" value="POY35491.1"/>
    <property type="molecule type" value="Genomic_DNA"/>
</dbReference>
<feature type="domain" description="TNase-like" evidence="1">
    <location>
        <begin position="2"/>
        <end position="51"/>
    </location>
</feature>
<name>A0A2S4ZYQ4_9SPHI</name>
<dbReference type="InterPro" id="IPR035437">
    <property type="entry name" value="SNase_OB-fold_sf"/>
</dbReference>
<accession>A0A2S4ZYQ4</accession>
<proteinExistence type="predicted"/>
<evidence type="ECO:0000259" key="1">
    <source>
        <dbReference type="Pfam" id="PF00565"/>
    </source>
</evidence>
<reference evidence="2 3" key="1">
    <citation type="submission" date="2018-01" db="EMBL/GenBank/DDBJ databases">
        <authorList>
            <person name="Gaut B.S."/>
            <person name="Morton B.R."/>
            <person name="Clegg M.T."/>
            <person name="Duvall M.R."/>
        </authorList>
    </citation>
    <scope>NUCLEOTIDE SEQUENCE [LARGE SCALE GENOMIC DNA]</scope>
    <source>
        <strain evidence="2 3">HR-AV</strain>
    </source>
</reference>
<dbReference type="OrthoDB" id="9805504at2"/>
<gene>
    <name evidence="2" type="ORF">C3K47_15645</name>
</gene>
<keyword evidence="3" id="KW-1185">Reference proteome</keyword>
<protein>
    <recommendedName>
        <fullName evidence="1">TNase-like domain-containing protein</fullName>
    </recommendedName>
</protein>
<organism evidence="2 3">
    <name type="scientific">Solitalea longa</name>
    <dbReference type="NCBI Taxonomy" id="2079460"/>
    <lineage>
        <taxon>Bacteria</taxon>
        <taxon>Pseudomonadati</taxon>
        <taxon>Bacteroidota</taxon>
        <taxon>Sphingobacteriia</taxon>
        <taxon>Sphingobacteriales</taxon>
        <taxon>Sphingobacteriaceae</taxon>
        <taxon>Solitalea</taxon>
    </lineage>
</organism>
<sequence length="69" mass="8199">MGNVYLNNSEILNEKILAAGYAWHYMKYDQNPAWDELEKIARNKKTGLWSQADAVAHWEWRKFSKLKVE</sequence>
<dbReference type="InterPro" id="IPR016071">
    <property type="entry name" value="Staphylococal_nuclease_OB-fold"/>
</dbReference>
<dbReference type="Proteomes" id="UP000236893">
    <property type="component" value="Unassembled WGS sequence"/>
</dbReference>
<evidence type="ECO:0000313" key="2">
    <source>
        <dbReference type="EMBL" id="POY35491.1"/>
    </source>
</evidence>
<evidence type="ECO:0000313" key="3">
    <source>
        <dbReference type="Proteomes" id="UP000236893"/>
    </source>
</evidence>
<dbReference type="SUPFAM" id="SSF50199">
    <property type="entry name" value="Staphylococcal nuclease"/>
    <property type="match status" value="1"/>
</dbReference>
<dbReference type="AlphaFoldDB" id="A0A2S4ZYQ4"/>
<dbReference type="Pfam" id="PF00565">
    <property type="entry name" value="SNase"/>
    <property type="match status" value="1"/>
</dbReference>
<comment type="caution">
    <text evidence="2">The sequence shown here is derived from an EMBL/GenBank/DDBJ whole genome shotgun (WGS) entry which is preliminary data.</text>
</comment>